<feature type="chain" id="PRO_5047421451" description="Secreted protein" evidence="1">
    <location>
        <begin position="28"/>
        <end position="177"/>
    </location>
</feature>
<feature type="signal peptide" evidence="1">
    <location>
        <begin position="1"/>
        <end position="27"/>
    </location>
</feature>
<proteinExistence type="predicted"/>
<dbReference type="Proteomes" id="UP001595872">
    <property type="component" value="Unassembled WGS sequence"/>
</dbReference>
<keyword evidence="1" id="KW-0732">Signal</keyword>
<name>A0ABV9TZL6_9ACTN</name>
<evidence type="ECO:0000256" key="1">
    <source>
        <dbReference type="SAM" id="SignalP"/>
    </source>
</evidence>
<keyword evidence="3" id="KW-1185">Reference proteome</keyword>
<organism evidence="2 3">
    <name type="scientific">Actinomadura gamaensis</name>
    <dbReference type="NCBI Taxonomy" id="1763541"/>
    <lineage>
        <taxon>Bacteria</taxon>
        <taxon>Bacillati</taxon>
        <taxon>Actinomycetota</taxon>
        <taxon>Actinomycetes</taxon>
        <taxon>Streptosporangiales</taxon>
        <taxon>Thermomonosporaceae</taxon>
        <taxon>Actinomadura</taxon>
    </lineage>
</organism>
<comment type="caution">
    <text evidence="2">The sequence shown here is derived from an EMBL/GenBank/DDBJ whole genome shotgun (WGS) entry which is preliminary data.</text>
</comment>
<sequence>MRSSMAVALTVAATAALTLPISIHADAAALLFCKAGAEQYTYTPSPGTTFTPVRVDHVENFTNCSGSPGIATADAETGPVTRDAACVPPNLFRPNDTETVSYTFLPGTGGSTVTYTSFETQNVNGQILNLISKGKVTAGLFAGAKVTRTTNGLAWPICDAPSFAQLSSPTDSLLFTG</sequence>
<gene>
    <name evidence="2" type="ORF">ACFPCY_14305</name>
</gene>
<protein>
    <recommendedName>
        <fullName evidence="4">Secreted protein</fullName>
    </recommendedName>
</protein>
<accession>A0ABV9TZL6</accession>
<evidence type="ECO:0000313" key="2">
    <source>
        <dbReference type="EMBL" id="MFC4908500.1"/>
    </source>
</evidence>
<dbReference type="EMBL" id="JBHSIT010000004">
    <property type="protein sequence ID" value="MFC4908500.1"/>
    <property type="molecule type" value="Genomic_DNA"/>
</dbReference>
<dbReference type="RefSeq" id="WP_378255223.1">
    <property type="nucleotide sequence ID" value="NZ_JBHSIT010000004.1"/>
</dbReference>
<reference evidence="3" key="1">
    <citation type="journal article" date="2019" name="Int. J. Syst. Evol. Microbiol.">
        <title>The Global Catalogue of Microorganisms (GCM) 10K type strain sequencing project: providing services to taxonomists for standard genome sequencing and annotation.</title>
        <authorList>
            <consortium name="The Broad Institute Genomics Platform"/>
            <consortium name="The Broad Institute Genome Sequencing Center for Infectious Disease"/>
            <person name="Wu L."/>
            <person name="Ma J."/>
        </authorList>
    </citation>
    <scope>NUCLEOTIDE SEQUENCE [LARGE SCALE GENOMIC DNA]</scope>
    <source>
        <strain evidence="3">KLKA75</strain>
    </source>
</reference>
<evidence type="ECO:0000313" key="3">
    <source>
        <dbReference type="Proteomes" id="UP001595872"/>
    </source>
</evidence>
<evidence type="ECO:0008006" key="4">
    <source>
        <dbReference type="Google" id="ProtNLM"/>
    </source>
</evidence>